<dbReference type="AlphaFoldDB" id="A0A8X6TVN5"/>
<dbReference type="PROSITE" id="PS00027">
    <property type="entry name" value="HOMEOBOX_1"/>
    <property type="match status" value="1"/>
</dbReference>
<dbReference type="Gene3D" id="1.10.10.60">
    <property type="entry name" value="Homeodomain-like"/>
    <property type="match status" value="1"/>
</dbReference>
<gene>
    <name evidence="12" type="primary">hoxa7</name>
    <name evidence="12" type="ORF">NPIL_213831</name>
</gene>
<keyword evidence="4 7" id="KW-0238">DNA-binding</keyword>
<feature type="DNA-binding region" description="Homeobox" evidence="7">
    <location>
        <begin position="199"/>
        <end position="258"/>
    </location>
</feature>
<evidence type="ECO:0000256" key="9">
    <source>
        <dbReference type="RuleBase" id="RU004442"/>
    </source>
</evidence>
<sequence>MTSSCSNNVPANGSVTDLDSDDFFQHEVSHPDYANTHQYMHQYPRYHQTYPASRFDMPCNLTPPQPDRTSPYDFMCYGGTPRYGHMANSPVLQYSYDVNSCNQSFYQHANIMPSRPEMNNPIPFMEANDFDNNKMNSPSFTPPNSSQYENVPAPVVPRTPEKIDTSPGVSTSPVVDQKTVPNSTDSVFPWMKASTNTTSKRSRQTYTRFQTLELEKEFHFNQYLTRRRRIEIAHALGLTERQIKIWFQNRRMKAKKEKFPSPTSSSLASPTNSNSSDTIDVTHTTNSVLHMNGHSMHPIQNKNALFYLNPQNLAR</sequence>
<dbReference type="InterPro" id="IPR017970">
    <property type="entry name" value="Homeobox_CS"/>
</dbReference>
<dbReference type="InterPro" id="IPR001827">
    <property type="entry name" value="Homeobox_Antennapedia_CS"/>
</dbReference>
<feature type="domain" description="Homeobox" evidence="11">
    <location>
        <begin position="197"/>
        <end position="257"/>
    </location>
</feature>
<dbReference type="InterPro" id="IPR001356">
    <property type="entry name" value="HD"/>
</dbReference>
<keyword evidence="13" id="KW-1185">Reference proteome</keyword>
<dbReference type="PROSITE" id="PS50071">
    <property type="entry name" value="HOMEOBOX_2"/>
    <property type="match status" value="1"/>
</dbReference>
<comment type="caution">
    <text evidence="12">The sequence shown here is derived from an EMBL/GenBank/DDBJ whole genome shotgun (WGS) entry which is preliminary data.</text>
</comment>
<dbReference type="PRINTS" id="PR00025">
    <property type="entry name" value="ANTENNAPEDIA"/>
</dbReference>
<evidence type="ECO:0000313" key="13">
    <source>
        <dbReference type="Proteomes" id="UP000887013"/>
    </source>
</evidence>
<dbReference type="Proteomes" id="UP000887013">
    <property type="component" value="Unassembled WGS sequence"/>
</dbReference>
<evidence type="ECO:0000256" key="2">
    <source>
        <dbReference type="ARBA" id="ARBA00009107"/>
    </source>
</evidence>
<dbReference type="GO" id="GO:0005634">
    <property type="term" value="C:nucleus"/>
    <property type="evidence" value="ECO:0007669"/>
    <property type="project" value="UniProtKB-SubCell"/>
</dbReference>
<dbReference type="InterPro" id="IPR050296">
    <property type="entry name" value="Antp_homeobox"/>
</dbReference>
<dbReference type="PANTHER" id="PTHR45659">
    <property type="entry name" value="HOMEOBOX PROTEIN HOX"/>
    <property type="match status" value="1"/>
</dbReference>
<dbReference type="PRINTS" id="PR00024">
    <property type="entry name" value="HOMEOBOX"/>
</dbReference>
<accession>A0A8X6TVN5</accession>
<comment type="similarity">
    <text evidence="2 9">Belongs to the Antp homeobox family.</text>
</comment>
<dbReference type="GO" id="GO:0000981">
    <property type="term" value="F:DNA-binding transcription factor activity, RNA polymerase II-specific"/>
    <property type="evidence" value="ECO:0007669"/>
    <property type="project" value="InterPro"/>
</dbReference>
<reference evidence="12" key="1">
    <citation type="submission" date="2020-08" db="EMBL/GenBank/DDBJ databases">
        <title>Multicomponent nature underlies the extraordinary mechanical properties of spider dragline silk.</title>
        <authorList>
            <person name="Kono N."/>
            <person name="Nakamura H."/>
            <person name="Mori M."/>
            <person name="Yoshida Y."/>
            <person name="Ohtoshi R."/>
            <person name="Malay A.D."/>
            <person name="Moran D.A.P."/>
            <person name="Tomita M."/>
            <person name="Numata K."/>
            <person name="Arakawa K."/>
        </authorList>
    </citation>
    <scope>NUCLEOTIDE SEQUENCE</scope>
</reference>
<evidence type="ECO:0000259" key="11">
    <source>
        <dbReference type="PROSITE" id="PS50071"/>
    </source>
</evidence>
<evidence type="ECO:0000256" key="7">
    <source>
        <dbReference type="PROSITE-ProRule" id="PRU00108"/>
    </source>
</evidence>
<dbReference type="SUPFAM" id="SSF46689">
    <property type="entry name" value="Homeodomain-like"/>
    <property type="match status" value="1"/>
</dbReference>
<keyword evidence="5 7" id="KW-0371">Homeobox</keyword>
<evidence type="ECO:0000256" key="10">
    <source>
        <dbReference type="SAM" id="MobiDB-lite"/>
    </source>
</evidence>
<dbReference type="OrthoDB" id="6159439at2759"/>
<dbReference type="CDD" id="cd00086">
    <property type="entry name" value="homeodomain"/>
    <property type="match status" value="1"/>
</dbReference>
<evidence type="ECO:0000256" key="1">
    <source>
        <dbReference type="ARBA" id="ARBA00004123"/>
    </source>
</evidence>
<dbReference type="PRINTS" id="PR00031">
    <property type="entry name" value="HTHREPRESSR"/>
</dbReference>
<evidence type="ECO:0000256" key="6">
    <source>
        <dbReference type="ARBA" id="ARBA00023242"/>
    </source>
</evidence>
<dbReference type="InterPro" id="IPR020479">
    <property type="entry name" value="HD_metazoa"/>
</dbReference>
<dbReference type="InterPro" id="IPR009057">
    <property type="entry name" value="Homeodomain-like_sf"/>
</dbReference>
<dbReference type="SMART" id="SM00389">
    <property type="entry name" value="HOX"/>
    <property type="match status" value="1"/>
</dbReference>
<proteinExistence type="inferred from homology"/>
<evidence type="ECO:0000256" key="4">
    <source>
        <dbReference type="ARBA" id="ARBA00023125"/>
    </source>
</evidence>
<dbReference type="InterPro" id="IPR017995">
    <property type="entry name" value="Homeobox_antennapedia"/>
</dbReference>
<name>A0A8X6TVN5_NEPPI</name>
<keyword evidence="3" id="KW-0217">Developmental protein</keyword>
<feature type="region of interest" description="Disordered" evidence="10">
    <location>
        <begin position="256"/>
        <end position="280"/>
    </location>
</feature>
<dbReference type="PANTHER" id="PTHR45659:SF22">
    <property type="entry name" value="HOMEOTIC PROTEIN ANTENNAPEDIA-RELATED"/>
    <property type="match status" value="1"/>
</dbReference>
<dbReference type="GO" id="GO:0009952">
    <property type="term" value="P:anterior/posterior pattern specification"/>
    <property type="evidence" value="ECO:0007669"/>
    <property type="project" value="TreeGrafter"/>
</dbReference>
<evidence type="ECO:0000256" key="5">
    <source>
        <dbReference type="ARBA" id="ARBA00023155"/>
    </source>
</evidence>
<evidence type="ECO:0000313" key="12">
    <source>
        <dbReference type="EMBL" id="GFT51286.1"/>
    </source>
</evidence>
<organism evidence="12 13">
    <name type="scientific">Nephila pilipes</name>
    <name type="common">Giant wood spider</name>
    <name type="synonym">Nephila maculata</name>
    <dbReference type="NCBI Taxonomy" id="299642"/>
    <lineage>
        <taxon>Eukaryota</taxon>
        <taxon>Metazoa</taxon>
        <taxon>Ecdysozoa</taxon>
        <taxon>Arthropoda</taxon>
        <taxon>Chelicerata</taxon>
        <taxon>Arachnida</taxon>
        <taxon>Araneae</taxon>
        <taxon>Araneomorphae</taxon>
        <taxon>Entelegynae</taxon>
        <taxon>Araneoidea</taxon>
        <taxon>Nephilidae</taxon>
        <taxon>Nephila</taxon>
    </lineage>
</organism>
<keyword evidence="6 7" id="KW-0539">Nucleus</keyword>
<dbReference type="InterPro" id="IPR000047">
    <property type="entry name" value="HTH_motif"/>
</dbReference>
<dbReference type="GO" id="GO:0000978">
    <property type="term" value="F:RNA polymerase II cis-regulatory region sequence-specific DNA binding"/>
    <property type="evidence" value="ECO:0007669"/>
    <property type="project" value="TreeGrafter"/>
</dbReference>
<dbReference type="Pfam" id="PF00046">
    <property type="entry name" value="Homeodomain"/>
    <property type="match status" value="1"/>
</dbReference>
<dbReference type="GO" id="GO:0000122">
    <property type="term" value="P:negative regulation of transcription by RNA polymerase II"/>
    <property type="evidence" value="ECO:0007669"/>
    <property type="project" value="TreeGrafter"/>
</dbReference>
<dbReference type="EMBL" id="BMAW01065638">
    <property type="protein sequence ID" value="GFT51286.1"/>
    <property type="molecule type" value="Genomic_DNA"/>
</dbReference>
<feature type="compositionally biased region" description="Low complexity" evidence="10">
    <location>
        <begin position="260"/>
        <end position="276"/>
    </location>
</feature>
<dbReference type="FunFam" id="1.10.10.60:FF:000193">
    <property type="entry name" value="Ultrabithorax, isoform C"/>
    <property type="match status" value="1"/>
</dbReference>
<evidence type="ECO:0000256" key="3">
    <source>
        <dbReference type="ARBA" id="ARBA00022473"/>
    </source>
</evidence>
<protein>
    <submittedName>
        <fullName evidence="12">Homeobox protein Hox-A7</fullName>
    </submittedName>
</protein>
<dbReference type="PROSITE" id="PS00032">
    <property type="entry name" value="ANTENNAPEDIA"/>
    <property type="match status" value="1"/>
</dbReference>
<evidence type="ECO:0000256" key="8">
    <source>
        <dbReference type="RuleBase" id="RU000682"/>
    </source>
</evidence>
<comment type="subcellular location">
    <subcellularLocation>
        <location evidence="1 7 8">Nucleus</location>
    </subcellularLocation>
</comment>